<sequence length="290" mass="28620">MPNYKIFQDNPDQARIKIFGSQNVALNTDSTGNLSITSTGLAVTAPANGLLVTAPATGLSITPPAGGLTITSTGLAVTAPANGLLVTAPATGLSITPPAGGLSITSTGLAVTAPANGLLVTAPATGLSITPPAGGLTITSTGLAVTAPANGLLVTAPATGLSITPPAGGLTITSTGLAVLSNLVTTDVSATRANVTDTAGSPDTSYTVLNLRTWTFGVVNASTTIAPATVKLQISPDGSSWIDEAGPVTLNTGDVTTLVSAIFLKYARIYYAAVNSASAVTLNIFFQGQS</sequence>
<dbReference type="STRING" id="1121432.SAMN02745219_00830"/>
<dbReference type="InterPro" id="IPR045965">
    <property type="entry name" value="DUF6385"/>
</dbReference>
<dbReference type="Proteomes" id="UP000184529">
    <property type="component" value="Unassembled WGS sequence"/>
</dbReference>
<reference evidence="3" key="1">
    <citation type="submission" date="2016-11" db="EMBL/GenBank/DDBJ databases">
        <authorList>
            <person name="Varghese N."/>
            <person name="Submissions S."/>
        </authorList>
    </citation>
    <scope>NUCLEOTIDE SEQUENCE [LARGE SCALE GENOMIC DNA]</scope>
    <source>
        <strain evidence="3">DSM 16057</strain>
    </source>
</reference>
<proteinExistence type="predicted"/>
<feature type="domain" description="DUF6385" evidence="1">
    <location>
        <begin position="208"/>
        <end position="290"/>
    </location>
</feature>
<evidence type="ECO:0000259" key="1">
    <source>
        <dbReference type="Pfam" id="PF19912"/>
    </source>
</evidence>
<dbReference type="OrthoDB" id="1808778at2"/>
<organism evidence="2 3">
    <name type="scientific">Desulfofundulus thermosubterraneus DSM 16057</name>
    <dbReference type="NCBI Taxonomy" id="1121432"/>
    <lineage>
        <taxon>Bacteria</taxon>
        <taxon>Bacillati</taxon>
        <taxon>Bacillota</taxon>
        <taxon>Clostridia</taxon>
        <taxon>Eubacteriales</taxon>
        <taxon>Peptococcaceae</taxon>
        <taxon>Desulfofundulus</taxon>
    </lineage>
</organism>
<dbReference type="Pfam" id="PF19912">
    <property type="entry name" value="DUF6385"/>
    <property type="match status" value="1"/>
</dbReference>
<protein>
    <recommendedName>
        <fullName evidence="1">DUF6385 domain-containing protein</fullName>
    </recommendedName>
</protein>
<gene>
    <name evidence="2" type="ORF">SAMN02745219_00830</name>
</gene>
<keyword evidence="3" id="KW-1185">Reference proteome</keyword>
<evidence type="ECO:0000313" key="3">
    <source>
        <dbReference type="Proteomes" id="UP000184529"/>
    </source>
</evidence>
<accession>A0A1M6D5F4</accession>
<evidence type="ECO:0000313" key="2">
    <source>
        <dbReference type="EMBL" id="SHI68429.1"/>
    </source>
</evidence>
<name>A0A1M6D5F4_9FIRM</name>
<dbReference type="AlphaFoldDB" id="A0A1M6D5F4"/>
<dbReference type="EMBL" id="FQZM01000009">
    <property type="protein sequence ID" value="SHI68429.1"/>
    <property type="molecule type" value="Genomic_DNA"/>
</dbReference>